<comment type="caution">
    <text evidence="2">The sequence shown here is derived from an EMBL/GenBank/DDBJ whole genome shotgun (WGS) entry which is preliminary data.</text>
</comment>
<evidence type="ECO:0000313" key="2">
    <source>
        <dbReference type="EMBL" id="KUK22919.1"/>
    </source>
</evidence>
<dbReference type="Proteomes" id="UP000058636">
    <property type="component" value="Unassembled WGS sequence"/>
</dbReference>
<dbReference type="PATRIC" id="fig|93930.3.peg.1837"/>
<dbReference type="InterPro" id="IPR041682">
    <property type="entry name" value="AAA_14"/>
</dbReference>
<evidence type="ECO:0000313" key="3">
    <source>
        <dbReference type="Proteomes" id="UP000058636"/>
    </source>
</evidence>
<dbReference type="InterPro" id="IPR025420">
    <property type="entry name" value="DUF4143"/>
</dbReference>
<dbReference type="SMART" id="SM00382">
    <property type="entry name" value="AAA"/>
    <property type="match status" value="1"/>
</dbReference>
<dbReference type="Pfam" id="PF13635">
    <property type="entry name" value="DUF4143"/>
    <property type="match status" value="1"/>
</dbReference>
<accession>A0A101EQA7</accession>
<dbReference type="EMBL" id="LGFG01000075">
    <property type="protein sequence ID" value="KUK22919.1"/>
    <property type="molecule type" value="Genomic_DNA"/>
</dbReference>
<organism evidence="2 3">
    <name type="scientific">Thermotoga petrophila</name>
    <dbReference type="NCBI Taxonomy" id="93929"/>
    <lineage>
        <taxon>Bacteria</taxon>
        <taxon>Thermotogati</taxon>
        <taxon>Thermotogota</taxon>
        <taxon>Thermotogae</taxon>
        <taxon>Thermotogales</taxon>
        <taxon>Thermotogaceae</taxon>
        <taxon>Thermotoga</taxon>
    </lineage>
</organism>
<proteinExistence type="predicted"/>
<dbReference type="SUPFAM" id="SSF52540">
    <property type="entry name" value="P-loop containing nucleoside triphosphate hydrolases"/>
    <property type="match status" value="1"/>
</dbReference>
<dbReference type="PANTHER" id="PTHR33295">
    <property type="entry name" value="ATPASE"/>
    <property type="match status" value="1"/>
</dbReference>
<dbReference type="AlphaFoldDB" id="A0A101EQA7"/>
<gene>
    <name evidence="2" type="ORF">XD57_0982</name>
</gene>
<reference evidence="2 3" key="1">
    <citation type="journal article" date="2015" name="MBio">
        <title>Genome-Resolved Metagenomic Analysis Reveals Roles for Candidate Phyla and Other Microbial Community Members in Biogeochemical Transformations in Oil Reservoirs.</title>
        <authorList>
            <person name="Hu P."/>
            <person name="Tom L."/>
            <person name="Singh A."/>
            <person name="Thomas B.C."/>
            <person name="Baker B.J."/>
            <person name="Piceno Y.M."/>
            <person name="Andersen G.L."/>
            <person name="Banfield J.F."/>
        </authorList>
    </citation>
    <scope>NUCLEOTIDE SEQUENCE [LARGE SCALE GENOMIC DNA]</scope>
    <source>
        <strain evidence="2">46_26</strain>
    </source>
</reference>
<protein>
    <submittedName>
        <fullName evidence="2">AAA ATPase</fullName>
    </submittedName>
</protein>
<feature type="domain" description="AAA+ ATPase" evidence="1">
    <location>
        <begin position="48"/>
        <end position="161"/>
    </location>
</feature>
<dbReference type="Pfam" id="PF13173">
    <property type="entry name" value="AAA_14"/>
    <property type="match status" value="1"/>
</dbReference>
<evidence type="ECO:0000259" key="1">
    <source>
        <dbReference type="SMART" id="SM00382"/>
    </source>
</evidence>
<dbReference type="PANTHER" id="PTHR33295:SF18">
    <property type="entry name" value="AAA+ ATPASE DOMAIN-CONTAINING PROTEIN"/>
    <property type="match status" value="1"/>
</dbReference>
<name>A0A101EQA7_9THEM</name>
<dbReference type="InterPro" id="IPR003593">
    <property type="entry name" value="AAA+_ATPase"/>
</dbReference>
<dbReference type="InterPro" id="IPR027417">
    <property type="entry name" value="P-loop_NTPase"/>
</dbReference>
<sequence>MRMDELYIMNPWWRDPEVINTDRHISMFENSTFKYFPENLFKKIPLNKPGIYTIRGPRQVGKTTFLKLYIRKLLRDGVKPSNIFFFTCDAVKDRFELIETMKAYFQIFERKAGETRYLFIDEITAVEDWQKSIKYLVDIGLLENSLLILTGSSAFDLKRSSERLPGRKGYGEDLVYLPLTFGEFLESLGISVERMSVDDIFLKSEEELRILYLKNSFLKEYFVKYLNTGGFPKVIDVFLKEGKIDEITKGVFRDFILGDAEKYLGSRIKVIEIFKKLPDIVGQRFSWNSLVDIFSGAIESVDTIQKYFEYLGYSFILMNVFFVDISRKTVRLKKQKKTYPIDRVVVDIIEEISGKQIKLPQIVEMLTLRHLMGNGKTLPNGMNLYDGPFFWYSDRGNEVDFVFEHGDSLIPVEINFQNNIHRSDYAGMKKVFKKGIVITQDAIFRDENIVAVPAWLFFAVFEGNE</sequence>